<dbReference type="NCBIfam" id="TIGR00628">
    <property type="entry name" value="ung"/>
    <property type="match status" value="1"/>
</dbReference>
<dbReference type="Ensembl" id="ENSGMOT00000015810.2">
    <property type="protein sequence ID" value="ENSGMOP00000015415.2"/>
    <property type="gene ID" value="ENSGMOG00000014420.2"/>
</dbReference>
<dbReference type="InterPro" id="IPR036895">
    <property type="entry name" value="Uracil-DNA_glycosylase-like_sf"/>
</dbReference>
<dbReference type="GO" id="GO:0004844">
    <property type="term" value="F:uracil DNA N-glycosylase activity"/>
    <property type="evidence" value="ECO:0007669"/>
    <property type="project" value="UniProtKB-UniRule"/>
</dbReference>
<keyword evidence="4 5" id="KW-0234">DNA repair</keyword>
<dbReference type="NCBIfam" id="NF003592">
    <property type="entry name" value="PRK05254.1-5"/>
    <property type="match status" value="1"/>
</dbReference>
<evidence type="ECO:0000256" key="3">
    <source>
        <dbReference type="ARBA" id="ARBA00022801"/>
    </source>
</evidence>
<dbReference type="CDD" id="cd10027">
    <property type="entry name" value="UDG-F1-like"/>
    <property type="match status" value="1"/>
</dbReference>
<dbReference type="NCBIfam" id="NF003591">
    <property type="entry name" value="PRK05254.1-4"/>
    <property type="match status" value="1"/>
</dbReference>
<comment type="similarity">
    <text evidence="1 5 7">Belongs to the uracil-DNA glycosylase (UDG) superfamily. UNG family.</text>
</comment>
<gene>
    <name evidence="10" type="primary">unga</name>
    <name evidence="5" type="synonym">UNG</name>
    <name evidence="5" type="synonym">UNG1</name>
</gene>
<dbReference type="InterPro" id="IPR018085">
    <property type="entry name" value="Ura-DNA_Glyclase_AS"/>
</dbReference>
<feature type="region of interest" description="Disordered" evidence="8">
    <location>
        <begin position="21"/>
        <end position="47"/>
    </location>
</feature>
<evidence type="ECO:0000256" key="6">
    <source>
        <dbReference type="PROSITE-ProRule" id="PRU10072"/>
    </source>
</evidence>
<keyword evidence="5" id="KW-0496">Mitochondrion</keyword>
<dbReference type="Pfam" id="PF03167">
    <property type="entry name" value="UDG"/>
    <property type="match status" value="1"/>
</dbReference>
<dbReference type="SUPFAM" id="SSF52141">
    <property type="entry name" value="Uracil-DNA glycosylase-like"/>
    <property type="match status" value="1"/>
</dbReference>
<sequence>MIGQQHINSFFSPVSKKRVSKELGKTEKHAEEVQITPKKLRSSNVEQNSLSPQLSVEQLERMAKNKKAALDKIRAKATPAGFGETWRRELAAEFEKPYFKQLMSFVADERSRHTVYPPADQVFSWTEMCDIQDVKVVILGQDPYHGPNQAHGLCFSVQKPVPPPPSLVNIYKELCTDIDGFKHPGHGDLSGWAKQGVLLLNAVLTVRAHQANSHKDRGWETFTDAVIKWLSVNREGVVFLLWGSYAHKKGATIDRKRHHVLQAVHPSPLSAHRGFLGCKHFSKANGLLKLSGTEPINWRAL</sequence>
<keyword evidence="11" id="KW-1185">Reference proteome</keyword>
<evidence type="ECO:0000256" key="7">
    <source>
        <dbReference type="RuleBase" id="RU003780"/>
    </source>
</evidence>
<dbReference type="InterPro" id="IPR005122">
    <property type="entry name" value="Uracil-DNA_glycosylase-like"/>
</dbReference>
<comment type="function">
    <text evidence="5 7">Excises uracil residues from the DNA which can arise as a result of misincorporation of dUMP residues by DNA polymerase or due to deamination of cytosine.</text>
</comment>
<dbReference type="OrthoDB" id="10031947at2759"/>
<dbReference type="EC" id="3.2.2.27" evidence="5 7"/>
<dbReference type="PANTHER" id="PTHR11264">
    <property type="entry name" value="URACIL-DNA GLYCOSYLASE"/>
    <property type="match status" value="1"/>
</dbReference>
<dbReference type="SMART" id="SM00986">
    <property type="entry name" value="UDG"/>
    <property type="match status" value="1"/>
</dbReference>
<evidence type="ECO:0000256" key="4">
    <source>
        <dbReference type="ARBA" id="ARBA00023204"/>
    </source>
</evidence>
<accession>A0A8C4ZI53</accession>
<dbReference type="PANTHER" id="PTHR11264:SF0">
    <property type="entry name" value="URACIL-DNA GLYCOSYLASE"/>
    <property type="match status" value="1"/>
</dbReference>
<dbReference type="AlphaFoldDB" id="A0A8C4ZI53"/>
<comment type="catalytic activity">
    <reaction evidence="5 7">
        <text>Hydrolyzes single-stranded DNA or mismatched double-stranded DNA and polynucleotides, releasing free uracil.</text>
        <dbReference type="EC" id="3.2.2.27"/>
    </reaction>
</comment>
<evidence type="ECO:0000313" key="11">
    <source>
        <dbReference type="Proteomes" id="UP000694546"/>
    </source>
</evidence>
<protein>
    <recommendedName>
        <fullName evidence="5 7">Uracil-DNA glycosylase</fullName>
        <shortName evidence="5">UDG</shortName>
        <ecNumber evidence="5 7">3.2.2.27</ecNumber>
    </recommendedName>
</protein>
<comment type="subcellular location">
    <subcellularLocation>
        <location evidence="5">Mitochondrion</location>
    </subcellularLocation>
    <subcellularLocation>
        <location evidence="5">Nucleus</location>
    </subcellularLocation>
</comment>
<name>A0A8C4ZI53_GADMO</name>
<dbReference type="Gene3D" id="3.40.470.10">
    <property type="entry name" value="Uracil-DNA glycosylase-like domain"/>
    <property type="match status" value="1"/>
</dbReference>
<dbReference type="GeneTree" id="ENSGT00390000003405"/>
<keyword evidence="3 5" id="KW-0378">Hydrolase</keyword>
<evidence type="ECO:0000256" key="8">
    <source>
        <dbReference type="SAM" id="MobiDB-lite"/>
    </source>
</evidence>
<dbReference type="GO" id="GO:0005654">
    <property type="term" value="C:nucleoplasm"/>
    <property type="evidence" value="ECO:0007669"/>
    <property type="project" value="UniProtKB-ARBA"/>
</dbReference>
<evidence type="ECO:0000259" key="9">
    <source>
        <dbReference type="SMART" id="SM00986"/>
    </source>
</evidence>
<proteinExistence type="inferred from homology"/>
<dbReference type="NCBIfam" id="NF003589">
    <property type="entry name" value="PRK05254.1-2"/>
    <property type="match status" value="1"/>
</dbReference>
<dbReference type="Proteomes" id="UP000694546">
    <property type="component" value="Chromosome 6"/>
</dbReference>
<dbReference type="InterPro" id="IPR002043">
    <property type="entry name" value="UDG_fam1"/>
</dbReference>
<reference evidence="10" key="1">
    <citation type="submission" date="2025-08" db="UniProtKB">
        <authorList>
            <consortium name="Ensembl"/>
        </authorList>
    </citation>
    <scope>IDENTIFICATION</scope>
</reference>
<feature type="compositionally biased region" description="Basic and acidic residues" evidence="8">
    <location>
        <begin position="21"/>
        <end position="32"/>
    </location>
</feature>
<dbReference type="GO" id="GO:0097510">
    <property type="term" value="P:base-excision repair, AP site formation via deaminated base removal"/>
    <property type="evidence" value="ECO:0007669"/>
    <property type="project" value="TreeGrafter"/>
</dbReference>
<evidence type="ECO:0000313" key="10">
    <source>
        <dbReference type="Ensembl" id="ENSGMOP00000015415.2"/>
    </source>
</evidence>
<dbReference type="NCBIfam" id="NF003588">
    <property type="entry name" value="PRK05254.1-1"/>
    <property type="match status" value="1"/>
</dbReference>
<keyword evidence="2 5" id="KW-0227">DNA damage</keyword>
<keyword evidence="5" id="KW-0539">Nucleus</keyword>
<dbReference type="GO" id="GO:0005739">
    <property type="term" value="C:mitochondrion"/>
    <property type="evidence" value="ECO:0007669"/>
    <property type="project" value="UniProtKB-SubCell"/>
</dbReference>
<dbReference type="HAMAP" id="MF_00148">
    <property type="entry name" value="UDG"/>
    <property type="match status" value="1"/>
</dbReference>
<dbReference type="OMA" id="PDNGYLM"/>
<dbReference type="SMART" id="SM00987">
    <property type="entry name" value="UreE_C"/>
    <property type="match status" value="1"/>
</dbReference>
<feature type="active site" description="Proton acceptor" evidence="5 6">
    <location>
        <position position="142"/>
    </location>
</feature>
<evidence type="ECO:0000256" key="1">
    <source>
        <dbReference type="ARBA" id="ARBA00008184"/>
    </source>
</evidence>
<evidence type="ECO:0000256" key="5">
    <source>
        <dbReference type="HAMAP-Rule" id="MF_03166"/>
    </source>
</evidence>
<dbReference type="PROSITE" id="PS00130">
    <property type="entry name" value="U_DNA_GLYCOSYLASE"/>
    <property type="match status" value="1"/>
</dbReference>
<feature type="domain" description="Uracil-DNA glycosylase-like" evidence="9">
    <location>
        <begin position="127"/>
        <end position="288"/>
    </location>
</feature>
<organism evidence="10 11">
    <name type="scientific">Gadus morhua</name>
    <name type="common">Atlantic cod</name>
    <dbReference type="NCBI Taxonomy" id="8049"/>
    <lineage>
        <taxon>Eukaryota</taxon>
        <taxon>Metazoa</taxon>
        <taxon>Chordata</taxon>
        <taxon>Craniata</taxon>
        <taxon>Vertebrata</taxon>
        <taxon>Euteleostomi</taxon>
        <taxon>Actinopterygii</taxon>
        <taxon>Neopterygii</taxon>
        <taxon>Teleostei</taxon>
        <taxon>Neoteleostei</taxon>
        <taxon>Acanthomorphata</taxon>
        <taxon>Zeiogadaria</taxon>
        <taxon>Gadariae</taxon>
        <taxon>Gadiformes</taxon>
        <taxon>Gadoidei</taxon>
        <taxon>Gadidae</taxon>
        <taxon>Gadus</taxon>
    </lineage>
</organism>
<reference evidence="10" key="2">
    <citation type="submission" date="2025-09" db="UniProtKB">
        <authorList>
            <consortium name="Ensembl"/>
        </authorList>
    </citation>
    <scope>IDENTIFICATION</scope>
</reference>
<evidence type="ECO:0000256" key="2">
    <source>
        <dbReference type="ARBA" id="ARBA00022763"/>
    </source>
</evidence>